<organism evidence="2 3">
    <name type="scientific">Streptomyces antimicrobicus</name>
    <dbReference type="NCBI Taxonomy" id="2883108"/>
    <lineage>
        <taxon>Bacteria</taxon>
        <taxon>Bacillati</taxon>
        <taxon>Actinomycetota</taxon>
        <taxon>Actinomycetes</taxon>
        <taxon>Kitasatosporales</taxon>
        <taxon>Streptomycetaceae</taxon>
        <taxon>Streptomyces</taxon>
    </lineage>
</organism>
<evidence type="ECO:0008006" key="4">
    <source>
        <dbReference type="Google" id="ProtNLM"/>
    </source>
</evidence>
<accession>A0ABS8BF62</accession>
<evidence type="ECO:0000313" key="2">
    <source>
        <dbReference type="EMBL" id="MCB5183267.1"/>
    </source>
</evidence>
<feature type="signal peptide" evidence="1">
    <location>
        <begin position="1"/>
        <end position="25"/>
    </location>
</feature>
<comment type="caution">
    <text evidence="2">The sequence shown here is derived from an EMBL/GenBank/DDBJ whole genome shotgun (WGS) entry which is preliminary data.</text>
</comment>
<dbReference type="RefSeq" id="WP_226730569.1">
    <property type="nucleotide sequence ID" value="NZ_JAJAUY010000194.1"/>
</dbReference>
<evidence type="ECO:0000256" key="1">
    <source>
        <dbReference type="SAM" id="SignalP"/>
    </source>
</evidence>
<feature type="chain" id="PRO_5045404307" description="Secreted protein" evidence="1">
    <location>
        <begin position="26"/>
        <end position="117"/>
    </location>
</feature>
<evidence type="ECO:0000313" key="3">
    <source>
        <dbReference type="Proteomes" id="UP001199054"/>
    </source>
</evidence>
<proteinExistence type="predicted"/>
<keyword evidence="1" id="KW-0732">Signal</keyword>
<protein>
    <recommendedName>
        <fullName evidence="4">Secreted protein</fullName>
    </recommendedName>
</protein>
<keyword evidence="3" id="KW-1185">Reference proteome</keyword>
<gene>
    <name evidence="2" type="ORF">LG632_28410</name>
</gene>
<dbReference type="Proteomes" id="UP001199054">
    <property type="component" value="Unassembled WGS sequence"/>
</dbReference>
<name>A0ABS8BF62_9ACTN</name>
<reference evidence="2 3" key="1">
    <citation type="submission" date="2021-10" db="EMBL/GenBank/DDBJ databases">
        <title>Streptomyces sp. strain SMC 277, a novel streptomycete isolated from soil.</title>
        <authorList>
            <person name="Chanama M."/>
        </authorList>
    </citation>
    <scope>NUCLEOTIDE SEQUENCE [LARGE SCALE GENOMIC DNA]</scope>
    <source>
        <strain evidence="2 3">SMC 277</strain>
    </source>
</reference>
<dbReference type="EMBL" id="JAJAUY010000194">
    <property type="protein sequence ID" value="MCB5183267.1"/>
    <property type="molecule type" value="Genomic_DNA"/>
</dbReference>
<sequence>MKYTKVAAVVAGSVAALGAAGSAFAAPAPALPPMSLTGGVTETLNAAAPVTANLPQTVGNGLAEQGDAVNQAVGAVQDVNKVKNDAPGKVLNSANVVGKVAPMLGGVHLNGGNGGNG</sequence>